<proteinExistence type="predicted"/>
<evidence type="ECO:0000313" key="1">
    <source>
        <dbReference type="EMBL" id="KAJ2804232.1"/>
    </source>
</evidence>
<comment type="caution">
    <text evidence="1">The sequence shown here is derived from an EMBL/GenBank/DDBJ whole genome shotgun (WGS) entry which is preliminary data.</text>
</comment>
<keyword evidence="2" id="KW-1185">Reference proteome</keyword>
<evidence type="ECO:0000313" key="2">
    <source>
        <dbReference type="Proteomes" id="UP001140094"/>
    </source>
</evidence>
<dbReference type="AlphaFoldDB" id="A0A9W8HWX7"/>
<gene>
    <name evidence="1" type="ORF">H4R20_002588</name>
</gene>
<sequence length="411" mass="46641">MSTNADVVKVPLRVIGWKGIYLERLQKIVNLSHSWVSHAYQFARYIIVNELYAQRLGQPSMLLEIADGINVPFFLECLLQLCTTKKKPLRKDKDRMIARPIVMRYRSHYMAVACLRVPFEIPAAAQLANFEAATMLTDYSNGVMNSFGDKLREVVNMLTRAHERAEIIKQDMHLQPADAIKDACEAAVWGPVRVLKEALKFLRPNVQMTSEFTFIAYQRLAPFFAAYGSDFKLSAKGIYYDIKVQLIKHLCGYYELARILEEGGQHLFQCFPLRMGWIPVHIMLDTMIARRAILELPGNPRGGFRNTWAQIVNLSSKPFYQCNGFAFGGTIQTNGVTVSIVKITSTYTRGKKCRSASAANDDDNAAIPYIDKLTREQLKEIEESLVYINPGHRQLIHVMGHGSISEVPQLF</sequence>
<dbReference type="EMBL" id="JANBUO010000423">
    <property type="protein sequence ID" value="KAJ2804232.1"/>
    <property type="molecule type" value="Genomic_DNA"/>
</dbReference>
<protein>
    <submittedName>
        <fullName evidence="1">Uncharacterized protein</fullName>
    </submittedName>
</protein>
<dbReference type="Proteomes" id="UP001140094">
    <property type="component" value="Unassembled WGS sequence"/>
</dbReference>
<accession>A0A9W8HWX7</accession>
<reference evidence="1" key="1">
    <citation type="submission" date="2022-07" db="EMBL/GenBank/DDBJ databases">
        <title>Phylogenomic reconstructions and comparative analyses of Kickxellomycotina fungi.</title>
        <authorList>
            <person name="Reynolds N.K."/>
            <person name="Stajich J.E."/>
            <person name="Barry K."/>
            <person name="Grigoriev I.V."/>
            <person name="Crous P."/>
            <person name="Smith M.E."/>
        </authorList>
    </citation>
    <scope>NUCLEOTIDE SEQUENCE</scope>
    <source>
        <strain evidence="1">NRRL 1565</strain>
    </source>
</reference>
<organism evidence="1 2">
    <name type="scientific">Coemansia guatemalensis</name>
    <dbReference type="NCBI Taxonomy" id="2761395"/>
    <lineage>
        <taxon>Eukaryota</taxon>
        <taxon>Fungi</taxon>
        <taxon>Fungi incertae sedis</taxon>
        <taxon>Zoopagomycota</taxon>
        <taxon>Kickxellomycotina</taxon>
        <taxon>Kickxellomycetes</taxon>
        <taxon>Kickxellales</taxon>
        <taxon>Kickxellaceae</taxon>
        <taxon>Coemansia</taxon>
    </lineage>
</organism>
<dbReference type="OrthoDB" id="2288631at2759"/>
<name>A0A9W8HWX7_9FUNG</name>